<accession>A0A915I7M3</accession>
<evidence type="ECO:0000313" key="1">
    <source>
        <dbReference type="Proteomes" id="UP000887565"/>
    </source>
</evidence>
<sequence length="70" mass="7957">MENSPIWEFARLGIAHLGIAHLGIAHMRIPPLIVQLLEPVNVKMRYTRVRRCLGKNSAEKDPKASLKENK</sequence>
<protein>
    <submittedName>
        <fullName evidence="2">Uncharacterized protein</fullName>
    </submittedName>
</protein>
<evidence type="ECO:0000313" key="2">
    <source>
        <dbReference type="WBParaSite" id="nRc.2.0.1.t10159-RA"/>
    </source>
</evidence>
<reference evidence="2" key="1">
    <citation type="submission" date="2022-11" db="UniProtKB">
        <authorList>
            <consortium name="WormBaseParasite"/>
        </authorList>
    </citation>
    <scope>IDENTIFICATION</scope>
</reference>
<organism evidence="1 2">
    <name type="scientific">Romanomermis culicivorax</name>
    <name type="common">Nematode worm</name>
    <dbReference type="NCBI Taxonomy" id="13658"/>
    <lineage>
        <taxon>Eukaryota</taxon>
        <taxon>Metazoa</taxon>
        <taxon>Ecdysozoa</taxon>
        <taxon>Nematoda</taxon>
        <taxon>Enoplea</taxon>
        <taxon>Dorylaimia</taxon>
        <taxon>Mermithida</taxon>
        <taxon>Mermithoidea</taxon>
        <taxon>Mermithidae</taxon>
        <taxon>Romanomermis</taxon>
    </lineage>
</organism>
<name>A0A915I7M3_ROMCU</name>
<dbReference type="AlphaFoldDB" id="A0A915I7M3"/>
<keyword evidence="1" id="KW-1185">Reference proteome</keyword>
<dbReference type="WBParaSite" id="nRc.2.0.1.t10159-RA">
    <property type="protein sequence ID" value="nRc.2.0.1.t10159-RA"/>
    <property type="gene ID" value="nRc.2.0.1.g10159"/>
</dbReference>
<proteinExistence type="predicted"/>
<dbReference type="Proteomes" id="UP000887565">
    <property type="component" value="Unplaced"/>
</dbReference>